<dbReference type="Pfam" id="PF16124">
    <property type="entry name" value="RecQ_Zn_bind"/>
    <property type="match status" value="1"/>
</dbReference>
<dbReference type="Gene3D" id="1.10.10.10">
    <property type="entry name" value="Winged helix-like DNA-binding domain superfamily/Winged helix DNA-binding domain"/>
    <property type="match status" value="1"/>
</dbReference>
<feature type="coiled-coil region" evidence="8">
    <location>
        <begin position="423"/>
        <end position="450"/>
    </location>
</feature>
<comment type="subcellular location">
    <subcellularLocation>
        <location evidence="1">Nucleus</location>
    </subcellularLocation>
</comment>
<dbReference type="SUPFAM" id="SSF52540">
    <property type="entry name" value="P-loop containing nucleoside triphosphate hydrolases"/>
    <property type="match status" value="1"/>
</dbReference>
<dbReference type="STRING" id="61424.A0A2T9YMA4"/>
<dbReference type="GO" id="GO:0006260">
    <property type="term" value="P:DNA replication"/>
    <property type="evidence" value="ECO:0007669"/>
    <property type="project" value="InterPro"/>
</dbReference>
<feature type="compositionally biased region" description="Polar residues" evidence="9">
    <location>
        <begin position="1031"/>
        <end position="1041"/>
    </location>
</feature>
<evidence type="ECO:0000313" key="12">
    <source>
        <dbReference type="Proteomes" id="UP000245699"/>
    </source>
</evidence>
<dbReference type="GO" id="GO:0005634">
    <property type="term" value="C:nucleus"/>
    <property type="evidence" value="ECO:0007669"/>
    <property type="project" value="UniProtKB-SubCell"/>
</dbReference>
<dbReference type="PROSITE" id="PS00690">
    <property type="entry name" value="DEAH_ATP_HELICASE"/>
    <property type="match status" value="1"/>
</dbReference>
<keyword evidence="5" id="KW-0238">DNA-binding</keyword>
<keyword evidence="4" id="KW-0067">ATP-binding</keyword>
<evidence type="ECO:0000313" key="11">
    <source>
        <dbReference type="EMBL" id="PVU93404.1"/>
    </source>
</evidence>
<evidence type="ECO:0000259" key="10">
    <source>
        <dbReference type="PROSITE" id="PS51192"/>
    </source>
</evidence>
<dbReference type="SUPFAM" id="SSF46785">
    <property type="entry name" value="Winged helix' DNA-binding domain"/>
    <property type="match status" value="1"/>
</dbReference>
<feature type="region of interest" description="Disordered" evidence="9">
    <location>
        <begin position="957"/>
        <end position="1076"/>
    </location>
</feature>
<sequence length="1076" mass="122400">MNLDGIKNNYNSFLKKYQLFTKNRSYNTVLTQYKDLSTPCFFENPSFTIAIDSSSKNTSLRVFDEIKNSYFQSSDSTTKERNSVGRATKNNDSKPSTESCNYSSTLNDNRTSKTVSLEDEDIPIIYEYQKSKAPSNNQTTSLFKNHQKRNIIETLESEDDIFNSGVERSIRRLESIGSNSGILIEPRDTHETMKNPEKEYNNRQTSFIDEMSDSLIEEAINIDKENFSDFDISTTNMIDFDEIYNDLNEPRNIDEPVLTGKDIGNRFESHRECNTNFNSNSEMSSEKEDFLVIPESPKDNYVEDDFEEVLIPAMKDLADSSTEHRMLKHSKNVNSVSYQEPIQFSSMPTKSVINQNGADVSNKNGVTKQHDYNQNSAYFTDPKFTDPSREYSQTNDIDSQIKELMLEKAHVSDMILDLDAEGVSACQNKMRELKVKRANIMKEISRLNLLKISSKPAEINRFPDDDLIVLDRDPIQDSIDPPPPYSPPRVKNGSSRDSTEDSYVSPSSVLAQSHPWSRKTQGVTIVVSPLLSLMQDQVTHLVEWGIHALSITGSMNAAQRDFAYGELNAYNPRLKLLYVTPEMLGGSAKMRECLGSLHRRKRLARFVIDEAHCVSQWGHDFRPDYVQLGHYRKQYPDVPFMALTATANARVRLDVLSQLGMEGCLTLSSSFNRPNLFYSVRKKSANVGAEINSIITARHAGDSGIIYCFSKRQCEETAYYLKSNYNINASHYHAGLDKDDRSRYYQETGRAGRDGKPAFCVLFYSNKDKNAVYRLIDSNDGNYHQKQREFENLRQISQYCENEIDCRRVLLLSYFNEHFTPGDCARTCDNCRQNKDKIIQPVDLTSTALDIINLMKSLSESKRKVTLLQILDVYRGSKSKKIIDTGDYKLSEYGKGSAFKKMEIERLLHHMVSTNILTEYCEATYMNSIVAYIKIGPLARKVEQGSERVIIKVASSSKPKTNTGQTPVAKTTKVTKNKPETPTSKQKRIENKDTHQPKVKTYNIDIHELAEDSNLVEESSPHFHTKKSYPTAKSSGKSSINMPDRLESPPKRARISKPRNIPESSLSSSGIKPMEL</sequence>
<proteinExistence type="inferred from homology"/>
<keyword evidence="6" id="KW-0413">Isomerase</keyword>
<dbReference type="InterPro" id="IPR002464">
    <property type="entry name" value="DNA/RNA_helicase_DEAH_CS"/>
</dbReference>
<dbReference type="GO" id="GO:0005737">
    <property type="term" value="C:cytoplasm"/>
    <property type="evidence" value="ECO:0007669"/>
    <property type="project" value="TreeGrafter"/>
</dbReference>
<feature type="compositionally biased region" description="Polar residues" evidence="9">
    <location>
        <begin position="957"/>
        <end position="984"/>
    </location>
</feature>
<feature type="compositionally biased region" description="Polar residues" evidence="9">
    <location>
        <begin position="492"/>
        <end position="507"/>
    </location>
</feature>
<keyword evidence="7" id="KW-0539">Nucleus</keyword>
<evidence type="ECO:0000256" key="1">
    <source>
        <dbReference type="ARBA" id="ARBA00004123"/>
    </source>
</evidence>
<dbReference type="GO" id="GO:0016787">
    <property type="term" value="F:hydrolase activity"/>
    <property type="evidence" value="ECO:0007669"/>
    <property type="project" value="UniProtKB-KW"/>
</dbReference>
<evidence type="ECO:0000256" key="6">
    <source>
        <dbReference type="ARBA" id="ARBA00023235"/>
    </source>
</evidence>
<dbReference type="GO" id="GO:0005694">
    <property type="term" value="C:chromosome"/>
    <property type="evidence" value="ECO:0007669"/>
    <property type="project" value="TreeGrafter"/>
</dbReference>
<dbReference type="InterPro" id="IPR027417">
    <property type="entry name" value="P-loop_NTPase"/>
</dbReference>
<dbReference type="InterPro" id="IPR036390">
    <property type="entry name" value="WH_DNA-bd_sf"/>
</dbReference>
<comment type="caution">
    <text evidence="11">The sequence shown here is derived from an EMBL/GenBank/DDBJ whole genome shotgun (WGS) entry which is preliminary data.</text>
</comment>
<keyword evidence="3" id="KW-0378">Hydrolase</keyword>
<evidence type="ECO:0000256" key="5">
    <source>
        <dbReference type="ARBA" id="ARBA00023125"/>
    </source>
</evidence>
<dbReference type="GO" id="GO:0009378">
    <property type="term" value="F:four-way junction helicase activity"/>
    <property type="evidence" value="ECO:0007669"/>
    <property type="project" value="TreeGrafter"/>
</dbReference>
<organism evidence="11 12">
    <name type="scientific">Furculomyces boomerangus</name>
    <dbReference type="NCBI Taxonomy" id="61424"/>
    <lineage>
        <taxon>Eukaryota</taxon>
        <taxon>Fungi</taxon>
        <taxon>Fungi incertae sedis</taxon>
        <taxon>Zoopagomycota</taxon>
        <taxon>Kickxellomycotina</taxon>
        <taxon>Harpellomycetes</taxon>
        <taxon>Harpellales</taxon>
        <taxon>Harpellaceae</taxon>
        <taxon>Furculomyces</taxon>
    </lineage>
</organism>
<accession>A0A2T9YMA4</accession>
<dbReference type="GO" id="GO:0005524">
    <property type="term" value="F:ATP binding"/>
    <property type="evidence" value="ECO:0007669"/>
    <property type="project" value="InterPro"/>
</dbReference>
<evidence type="ECO:0000256" key="7">
    <source>
        <dbReference type="ARBA" id="ARBA00023242"/>
    </source>
</evidence>
<comment type="similarity">
    <text evidence="2">Belongs to the helicase family. RecQ subfamily.</text>
</comment>
<dbReference type="SMART" id="SM00956">
    <property type="entry name" value="RQC"/>
    <property type="match status" value="1"/>
</dbReference>
<keyword evidence="8" id="KW-0175">Coiled coil</keyword>
<keyword evidence="4" id="KW-0547">Nucleotide-binding</keyword>
<dbReference type="PROSITE" id="PS51192">
    <property type="entry name" value="HELICASE_ATP_BIND_1"/>
    <property type="match status" value="1"/>
</dbReference>
<dbReference type="InterPro" id="IPR018982">
    <property type="entry name" value="RQC_domain"/>
</dbReference>
<dbReference type="NCBIfam" id="TIGR00614">
    <property type="entry name" value="recQ_fam"/>
    <property type="match status" value="1"/>
</dbReference>
<evidence type="ECO:0000256" key="2">
    <source>
        <dbReference type="ARBA" id="ARBA00005446"/>
    </source>
</evidence>
<dbReference type="PANTHER" id="PTHR13710">
    <property type="entry name" value="DNA HELICASE RECQ FAMILY MEMBER"/>
    <property type="match status" value="1"/>
</dbReference>
<dbReference type="InterPro" id="IPR011545">
    <property type="entry name" value="DEAD/DEAH_box_helicase_dom"/>
</dbReference>
<dbReference type="InterPro" id="IPR032284">
    <property type="entry name" value="RecQ_Zn-bd"/>
</dbReference>
<dbReference type="Proteomes" id="UP000245699">
    <property type="component" value="Unassembled WGS sequence"/>
</dbReference>
<gene>
    <name evidence="11" type="ORF">BB559_003304</name>
</gene>
<evidence type="ECO:0000256" key="9">
    <source>
        <dbReference type="SAM" id="MobiDB-lite"/>
    </source>
</evidence>
<dbReference type="GO" id="GO:0000724">
    <property type="term" value="P:double-strand break repair via homologous recombination"/>
    <property type="evidence" value="ECO:0007669"/>
    <property type="project" value="TreeGrafter"/>
</dbReference>
<dbReference type="InterPro" id="IPR014001">
    <property type="entry name" value="Helicase_ATP-bd"/>
</dbReference>
<dbReference type="GO" id="GO:0043138">
    <property type="term" value="F:3'-5' DNA helicase activity"/>
    <property type="evidence" value="ECO:0007669"/>
    <property type="project" value="InterPro"/>
</dbReference>
<feature type="compositionally biased region" description="Polar residues" evidence="9">
    <location>
        <begin position="88"/>
        <end position="114"/>
    </location>
</feature>
<dbReference type="AlphaFoldDB" id="A0A2T9YMA4"/>
<evidence type="ECO:0000256" key="8">
    <source>
        <dbReference type="SAM" id="Coils"/>
    </source>
</evidence>
<dbReference type="PANTHER" id="PTHR13710:SF153">
    <property type="entry name" value="RECQ-LIKE DNA HELICASE BLM"/>
    <property type="match status" value="1"/>
</dbReference>
<dbReference type="OrthoDB" id="10261556at2759"/>
<dbReference type="Pfam" id="PF09382">
    <property type="entry name" value="RQC"/>
    <property type="match status" value="1"/>
</dbReference>
<feature type="compositionally biased region" description="Basic and acidic residues" evidence="9">
    <location>
        <begin position="987"/>
        <end position="996"/>
    </location>
</feature>
<evidence type="ECO:0000256" key="3">
    <source>
        <dbReference type="ARBA" id="ARBA00022801"/>
    </source>
</evidence>
<reference evidence="11 12" key="1">
    <citation type="journal article" date="2018" name="MBio">
        <title>Comparative Genomics Reveals the Core Gene Toolbox for the Fungus-Insect Symbiosis.</title>
        <authorList>
            <person name="Wang Y."/>
            <person name="Stata M."/>
            <person name="Wang W."/>
            <person name="Stajich J.E."/>
            <person name="White M.M."/>
            <person name="Moncalvo J.M."/>
        </authorList>
    </citation>
    <scope>NUCLEOTIDE SEQUENCE [LARGE SCALE GENOMIC DNA]</scope>
    <source>
        <strain evidence="11 12">AUS-77-4</strain>
    </source>
</reference>
<protein>
    <recommendedName>
        <fullName evidence="10">Helicase ATP-binding domain-containing protein</fullName>
    </recommendedName>
</protein>
<dbReference type="Gene3D" id="3.40.50.300">
    <property type="entry name" value="P-loop containing nucleotide triphosphate hydrolases"/>
    <property type="match status" value="3"/>
</dbReference>
<dbReference type="CDD" id="cd17920">
    <property type="entry name" value="DEXHc_RecQ"/>
    <property type="match status" value="1"/>
</dbReference>
<evidence type="ECO:0000256" key="4">
    <source>
        <dbReference type="ARBA" id="ARBA00022806"/>
    </source>
</evidence>
<dbReference type="GO" id="GO:0003677">
    <property type="term" value="F:DNA binding"/>
    <property type="evidence" value="ECO:0007669"/>
    <property type="project" value="UniProtKB-KW"/>
</dbReference>
<dbReference type="EMBL" id="MBFT01000323">
    <property type="protein sequence ID" value="PVU93404.1"/>
    <property type="molecule type" value="Genomic_DNA"/>
</dbReference>
<dbReference type="SMART" id="SM00487">
    <property type="entry name" value="DEXDc"/>
    <property type="match status" value="1"/>
</dbReference>
<dbReference type="InterPro" id="IPR004589">
    <property type="entry name" value="DNA_helicase_ATP-dep_RecQ"/>
</dbReference>
<dbReference type="InterPro" id="IPR036388">
    <property type="entry name" value="WH-like_DNA-bd_sf"/>
</dbReference>
<feature type="region of interest" description="Disordered" evidence="9">
    <location>
        <begin position="473"/>
        <end position="507"/>
    </location>
</feature>
<dbReference type="Pfam" id="PF00270">
    <property type="entry name" value="DEAD"/>
    <property type="match status" value="1"/>
</dbReference>
<feature type="domain" description="Helicase ATP-binding" evidence="10">
    <location>
        <begin position="482"/>
        <end position="665"/>
    </location>
</feature>
<feature type="region of interest" description="Disordered" evidence="9">
    <location>
        <begin position="74"/>
        <end position="114"/>
    </location>
</feature>
<keyword evidence="12" id="KW-1185">Reference proteome</keyword>
<name>A0A2T9YMA4_9FUNG</name>
<keyword evidence="4" id="KW-0347">Helicase</keyword>